<name>A0A2I0AKH1_9ASPA</name>
<evidence type="ECO:0000256" key="1">
    <source>
        <dbReference type="SAM" id="MobiDB-lite"/>
    </source>
</evidence>
<evidence type="ECO:0000313" key="2">
    <source>
        <dbReference type="EMBL" id="PKA56015.1"/>
    </source>
</evidence>
<dbReference type="AlphaFoldDB" id="A0A2I0AKH1"/>
<organism evidence="2 3">
    <name type="scientific">Apostasia shenzhenica</name>
    <dbReference type="NCBI Taxonomy" id="1088818"/>
    <lineage>
        <taxon>Eukaryota</taxon>
        <taxon>Viridiplantae</taxon>
        <taxon>Streptophyta</taxon>
        <taxon>Embryophyta</taxon>
        <taxon>Tracheophyta</taxon>
        <taxon>Spermatophyta</taxon>
        <taxon>Magnoliopsida</taxon>
        <taxon>Liliopsida</taxon>
        <taxon>Asparagales</taxon>
        <taxon>Orchidaceae</taxon>
        <taxon>Apostasioideae</taxon>
        <taxon>Apostasia</taxon>
    </lineage>
</organism>
<sequence length="218" mass="23038">MADGVVLERSSMNPRRSDAVVNYSSSSYGRLLFRSPNSPPPSPSTSPPLSIDALSQLFLRLRSGGFSSRPATYSSPFPLHQPPLLPLPRSSTLPIARNRMPAVTAASAPSKAVRSRRRKAKASAAARKKDAQMETSRAPVSEPSLTPTVVKDDGERKSIGAAVEESLIESPPPSSLPVPRFTLTRPKASGCRGGAAAGSRIAEAAAAGGDDLRRMLRI</sequence>
<reference evidence="2 3" key="1">
    <citation type="journal article" date="2017" name="Nature">
        <title>The Apostasia genome and the evolution of orchids.</title>
        <authorList>
            <person name="Zhang G.Q."/>
            <person name="Liu K.W."/>
            <person name="Li Z."/>
            <person name="Lohaus R."/>
            <person name="Hsiao Y.Y."/>
            <person name="Niu S.C."/>
            <person name="Wang J.Y."/>
            <person name="Lin Y.C."/>
            <person name="Xu Q."/>
            <person name="Chen L.J."/>
            <person name="Yoshida K."/>
            <person name="Fujiwara S."/>
            <person name="Wang Z.W."/>
            <person name="Zhang Y.Q."/>
            <person name="Mitsuda N."/>
            <person name="Wang M."/>
            <person name="Liu G.H."/>
            <person name="Pecoraro L."/>
            <person name="Huang H.X."/>
            <person name="Xiao X.J."/>
            <person name="Lin M."/>
            <person name="Wu X.Y."/>
            <person name="Wu W.L."/>
            <person name="Chen Y.Y."/>
            <person name="Chang S.B."/>
            <person name="Sakamoto S."/>
            <person name="Ohme-Takagi M."/>
            <person name="Yagi M."/>
            <person name="Zeng S.J."/>
            <person name="Shen C.Y."/>
            <person name="Yeh C.M."/>
            <person name="Luo Y.B."/>
            <person name="Tsai W.C."/>
            <person name="Van de Peer Y."/>
            <person name="Liu Z.J."/>
        </authorList>
    </citation>
    <scope>NUCLEOTIDE SEQUENCE [LARGE SCALE GENOMIC DNA]</scope>
    <source>
        <strain evidence="3">cv. Shenzhen</strain>
        <tissue evidence="2">Stem</tissue>
    </source>
</reference>
<dbReference type="EMBL" id="KZ451976">
    <property type="protein sequence ID" value="PKA56015.1"/>
    <property type="molecule type" value="Genomic_DNA"/>
</dbReference>
<accession>A0A2I0AKH1</accession>
<evidence type="ECO:0000313" key="3">
    <source>
        <dbReference type="Proteomes" id="UP000236161"/>
    </source>
</evidence>
<gene>
    <name evidence="2" type="ORF">AXF42_Ash014687</name>
</gene>
<feature type="region of interest" description="Disordered" evidence="1">
    <location>
        <begin position="102"/>
        <end position="156"/>
    </location>
</feature>
<protein>
    <submittedName>
        <fullName evidence="2">Uncharacterized protein</fullName>
    </submittedName>
</protein>
<keyword evidence="3" id="KW-1185">Reference proteome</keyword>
<dbReference type="Proteomes" id="UP000236161">
    <property type="component" value="Unassembled WGS sequence"/>
</dbReference>
<proteinExistence type="predicted"/>